<evidence type="ECO:0000256" key="1">
    <source>
        <dbReference type="SAM" id="MobiDB-lite"/>
    </source>
</evidence>
<dbReference type="EMBL" id="PFBY01000036">
    <property type="protein sequence ID" value="PIR76229.1"/>
    <property type="molecule type" value="Genomic_DNA"/>
</dbReference>
<name>A0A2H0TVP6_9BACT</name>
<reference evidence="3" key="1">
    <citation type="submission" date="2017-09" db="EMBL/GenBank/DDBJ databases">
        <title>Depth-based differentiation of microbial function through sediment-hosted aquifers and enrichment of novel symbionts in the deep terrestrial subsurface.</title>
        <authorList>
            <person name="Probst A.J."/>
            <person name="Ladd B."/>
            <person name="Jarett J.K."/>
            <person name="Geller-Mcgrath D.E."/>
            <person name="Sieber C.M.K."/>
            <person name="Emerson J.B."/>
            <person name="Anantharaman K."/>
            <person name="Thomas B.C."/>
            <person name="Malmstrom R."/>
            <person name="Stieglmeier M."/>
            <person name="Klingl A."/>
            <person name="Woyke T."/>
            <person name="Ryan C.M."/>
            <person name="Banfield J.F."/>
        </authorList>
    </citation>
    <scope>NUCLEOTIDE SEQUENCE [LARGE SCALE GENOMIC DNA]</scope>
</reference>
<proteinExistence type="predicted"/>
<accession>A0A2H0TVP6</accession>
<protein>
    <submittedName>
        <fullName evidence="2">Uncharacterized protein</fullName>
    </submittedName>
</protein>
<dbReference type="Proteomes" id="UP000231530">
    <property type="component" value="Unassembled WGS sequence"/>
</dbReference>
<feature type="region of interest" description="Disordered" evidence="1">
    <location>
        <begin position="79"/>
        <end position="129"/>
    </location>
</feature>
<evidence type="ECO:0000313" key="2">
    <source>
        <dbReference type="EMBL" id="PIR76229.1"/>
    </source>
</evidence>
<feature type="region of interest" description="Disordered" evidence="1">
    <location>
        <begin position="1"/>
        <end position="26"/>
    </location>
</feature>
<gene>
    <name evidence="2" type="ORF">COU32_03085</name>
</gene>
<sequence length="129" mass="13442">MPDAVVRAVHVGRAEARGGQEGEPRRRQIEGAAPGLAVAGEAVAAVDHCVLAVAGPRPPVPPTEVGAAARLVDALRPRRGVNGALTVVPAGRRRLLPDQDSTTPGQRRARDEEDEGQQEGQTDQHGSLS</sequence>
<organism evidence="2 3">
    <name type="scientific">Candidatus Magasanikbacteria bacterium CG10_big_fil_rev_8_21_14_0_10_42_10</name>
    <dbReference type="NCBI Taxonomy" id="1974649"/>
    <lineage>
        <taxon>Bacteria</taxon>
        <taxon>Candidatus Magasanikiibacteriota</taxon>
    </lineage>
</organism>
<feature type="compositionally biased region" description="Basic and acidic residues" evidence="1">
    <location>
        <begin position="12"/>
        <end position="26"/>
    </location>
</feature>
<feature type="compositionally biased region" description="Low complexity" evidence="1">
    <location>
        <begin position="118"/>
        <end position="129"/>
    </location>
</feature>
<evidence type="ECO:0000313" key="3">
    <source>
        <dbReference type="Proteomes" id="UP000231530"/>
    </source>
</evidence>
<dbReference type="AlphaFoldDB" id="A0A2H0TVP6"/>
<comment type="caution">
    <text evidence="2">The sequence shown here is derived from an EMBL/GenBank/DDBJ whole genome shotgun (WGS) entry which is preliminary data.</text>
</comment>